<name>W9XZH8_9EURO</name>
<evidence type="ECO:0000259" key="2">
    <source>
        <dbReference type="Pfam" id="PF25545"/>
    </source>
</evidence>
<accession>W9XZH8</accession>
<dbReference type="EMBL" id="AMGY01000005">
    <property type="protein sequence ID" value="EXJ82346.1"/>
    <property type="molecule type" value="Genomic_DNA"/>
</dbReference>
<dbReference type="GeneID" id="19170269"/>
<feature type="domain" description="DUF7924" evidence="2">
    <location>
        <begin position="187"/>
        <end position="397"/>
    </location>
</feature>
<sequence>MAAGEVVKQHPGEKDEGQFKASSTQQRVQRGTKRPWWQHFQVNRDRSPAKRLRRRLTQHTETRTGPDKEELIQNWLEETSWSGEASTEYQTEQSEAEAKMPGQAAAIDPSPTVSVEESTTSTSRKSTRFAASVHDTNYHQALLDRNIVIEREKPPPELMRKAHRIVSRARNSPEIDDVTIQRLIDESRGLRNAKKAVIDQQLASHIIPAMNKIPDQRLQMTAGQQWVDSVPVPLNANVAKVLATQYPLPKPNTPLPLPKPKPDLAFGYSKAAFTHKQLTAIELLEDRFGQSYIVPDQTIRFPFLVTEFISQAQNETHYIATNKVAGAGAIALDGNWELMRCSLQNFDYEEPQFFSVTMDHDTACINIHWLRAPIEGEEQQTFYVERLSQYLLREENGIRAFS</sequence>
<dbReference type="OrthoDB" id="5426775at2759"/>
<reference evidence="3 4" key="1">
    <citation type="submission" date="2013-03" db="EMBL/GenBank/DDBJ databases">
        <title>The Genome Sequence of Capronia epimyces CBS 606.96.</title>
        <authorList>
            <consortium name="The Broad Institute Genomics Platform"/>
            <person name="Cuomo C."/>
            <person name="de Hoog S."/>
            <person name="Gorbushina A."/>
            <person name="Walker B."/>
            <person name="Young S.K."/>
            <person name="Zeng Q."/>
            <person name="Gargeya S."/>
            <person name="Fitzgerald M."/>
            <person name="Haas B."/>
            <person name="Abouelleil A."/>
            <person name="Allen A.W."/>
            <person name="Alvarado L."/>
            <person name="Arachchi H.M."/>
            <person name="Berlin A.M."/>
            <person name="Chapman S.B."/>
            <person name="Gainer-Dewar J."/>
            <person name="Goldberg J."/>
            <person name="Griggs A."/>
            <person name="Gujja S."/>
            <person name="Hansen M."/>
            <person name="Howarth C."/>
            <person name="Imamovic A."/>
            <person name="Ireland A."/>
            <person name="Larimer J."/>
            <person name="McCowan C."/>
            <person name="Murphy C."/>
            <person name="Pearson M."/>
            <person name="Poon T.W."/>
            <person name="Priest M."/>
            <person name="Roberts A."/>
            <person name="Saif S."/>
            <person name="Shea T."/>
            <person name="Sisk P."/>
            <person name="Sykes S."/>
            <person name="Wortman J."/>
            <person name="Nusbaum C."/>
            <person name="Birren B."/>
        </authorList>
    </citation>
    <scope>NUCLEOTIDE SEQUENCE [LARGE SCALE GENOMIC DNA]</scope>
    <source>
        <strain evidence="3 4">CBS 606.96</strain>
    </source>
</reference>
<feature type="compositionally biased region" description="Polar residues" evidence="1">
    <location>
        <begin position="76"/>
        <end position="93"/>
    </location>
</feature>
<dbReference type="Proteomes" id="UP000019478">
    <property type="component" value="Unassembled WGS sequence"/>
</dbReference>
<protein>
    <recommendedName>
        <fullName evidence="2">DUF7924 domain-containing protein</fullName>
    </recommendedName>
</protein>
<comment type="caution">
    <text evidence="3">The sequence shown here is derived from an EMBL/GenBank/DDBJ whole genome shotgun (WGS) entry which is preliminary data.</text>
</comment>
<feature type="compositionally biased region" description="Low complexity" evidence="1">
    <location>
        <begin position="109"/>
        <end position="124"/>
    </location>
</feature>
<feature type="region of interest" description="Disordered" evidence="1">
    <location>
        <begin position="1"/>
        <end position="129"/>
    </location>
</feature>
<evidence type="ECO:0000256" key="1">
    <source>
        <dbReference type="SAM" id="MobiDB-lite"/>
    </source>
</evidence>
<dbReference type="AlphaFoldDB" id="W9XZH8"/>
<evidence type="ECO:0000313" key="4">
    <source>
        <dbReference type="Proteomes" id="UP000019478"/>
    </source>
</evidence>
<dbReference type="Pfam" id="PF25545">
    <property type="entry name" value="DUF7924"/>
    <property type="match status" value="1"/>
</dbReference>
<organism evidence="3 4">
    <name type="scientific">Capronia epimyces CBS 606.96</name>
    <dbReference type="NCBI Taxonomy" id="1182542"/>
    <lineage>
        <taxon>Eukaryota</taxon>
        <taxon>Fungi</taxon>
        <taxon>Dikarya</taxon>
        <taxon>Ascomycota</taxon>
        <taxon>Pezizomycotina</taxon>
        <taxon>Eurotiomycetes</taxon>
        <taxon>Chaetothyriomycetidae</taxon>
        <taxon>Chaetothyriales</taxon>
        <taxon>Herpotrichiellaceae</taxon>
        <taxon>Capronia</taxon>
    </lineage>
</organism>
<dbReference type="InterPro" id="IPR057684">
    <property type="entry name" value="DUF7924"/>
</dbReference>
<dbReference type="PANTHER" id="PTHR42470">
    <property type="entry name" value="VAST DOMAIN-CONTAINING PROTEIN"/>
    <property type="match status" value="1"/>
</dbReference>
<evidence type="ECO:0000313" key="3">
    <source>
        <dbReference type="EMBL" id="EXJ82346.1"/>
    </source>
</evidence>
<proteinExistence type="predicted"/>
<dbReference type="STRING" id="1182542.W9XZH8"/>
<feature type="compositionally biased region" description="Polar residues" evidence="1">
    <location>
        <begin position="20"/>
        <end position="29"/>
    </location>
</feature>
<dbReference type="PANTHER" id="PTHR42470:SF2">
    <property type="match status" value="1"/>
</dbReference>
<keyword evidence="4" id="KW-1185">Reference proteome</keyword>
<feature type="compositionally biased region" description="Basic and acidic residues" evidence="1">
    <location>
        <begin position="7"/>
        <end position="18"/>
    </location>
</feature>
<feature type="compositionally biased region" description="Basic and acidic residues" evidence="1">
    <location>
        <begin position="58"/>
        <end position="71"/>
    </location>
</feature>
<dbReference type="HOGENOM" id="CLU_038282_1_0_1"/>
<dbReference type="RefSeq" id="XP_007734469.1">
    <property type="nucleotide sequence ID" value="XM_007736279.1"/>
</dbReference>
<dbReference type="eggNOG" id="ENOG502RP0J">
    <property type="taxonomic scope" value="Eukaryota"/>
</dbReference>
<gene>
    <name evidence="3" type="ORF">A1O3_06159</name>
</gene>